<evidence type="ECO:0000313" key="1">
    <source>
        <dbReference type="EMBL" id="CAI4064995.1"/>
    </source>
</evidence>
<dbReference type="Proteomes" id="UP001162087">
    <property type="component" value="Chromosome 9"/>
</dbReference>
<proteinExistence type="predicted"/>
<accession>A0AA35JL16</accession>
<dbReference type="PIRSF" id="PIRSF022699">
    <property type="entry name" value="MND2"/>
    <property type="match status" value="1"/>
</dbReference>
<organism evidence="1 2">
    <name type="scientific">Saccharomyces kudriavzevii (strain ATCC MYA-4449 / AS 2.2408 / CBS 8840 / NBRC 1802 / NCYC 2889)</name>
    <name type="common">Yeast</name>
    <dbReference type="NCBI Taxonomy" id="226230"/>
    <lineage>
        <taxon>Eukaryota</taxon>
        <taxon>Fungi</taxon>
        <taxon>Dikarya</taxon>
        <taxon>Ascomycota</taxon>
        <taxon>Saccharomycotina</taxon>
        <taxon>Saccharomycetes</taxon>
        <taxon>Saccharomycetales</taxon>
        <taxon>Saccharomycetaceae</taxon>
        <taxon>Saccharomyces</taxon>
    </lineage>
</organism>
<sequence length="365" mass="42401">MVRALRDIALFNDIRRNQDPAGAKHEKYSMRDLRSKKNQHGNCMNDDDDNSLERFIRRKKSRVIKYIPSLSAYNVFSEFPYFPTSSGQLQDGKLDEFMMLSEQYKSKLPKIRKLGWNRFKPIGINKTMYDSEMLKSRVQAQNAERKSEEDFREPSFREEDLGHNGSVERMVLPHVLQENDDDIGEGVADSHSVVNDGIVVFSNNSANHSHNEGASEEDEISYDYDAEFDHVVDEEDNEEEESQGEEIEAEREKIVPDDLLIRPTSLSRSLQQFVEEVHHIDRNPYDIDSDNDGEDSKIELGMNPDFDDDGETRREARGYDYGQSSTSYGEITPDLASNWRNWTRERITSLDELMERRARQHRGED</sequence>
<protein>
    <submittedName>
        <fullName evidence="1">Uncharacterized protein</fullName>
    </submittedName>
</protein>
<keyword evidence="2" id="KW-1185">Reference proteome</keyword>
<dbReference type="InterPro" id="IPR008402">
    <property type="entry name" value="APC_su15/mnd2"/>
</dbReference>
<dbReference type="InterPro" id="IPR016807">
    <property type="entry name" value="Mnd2"/>
</dbReference>
<dbReference type="OrthoDB" id="4047136at2759"/>
<gene>
    <name evidence="1" type="primary">SKDI09G1890</name>
    <name evidence="1" type="ORF">SKDI_09G1890</name>
</gene>
<dbReference type="GO" id="GO:0031145">
    <property type="term" value="P:anaphase-promoting complex-dependent catabolic process"/>
    <property type="evidence" value="ECO:0007669"/>
    <property type="project" value="InterPro"/>
</dbReference>
<reference evidence="1" key="1">
    <citation type="submission" date="2022-10" db="EMBL/GenBank/DDBJ databases">
        <authorList>
            <person name="Byrne P K."/>
        </authorList>
    </citation>
    <scope>NUCLEOTIDE SEQUENCE</scope>
    <source>
        <strain evidence="1">IFO1802</strain>
    </source>
</reference>
<dbReference type="EMBL" id="OX365904">
    <property type="protein sequence ID" value="CAI4064995.1"/>
    <property type="molecule type" value="Genomic_DNA"/>
</dbReference>
<dbReference type="GO" id="GO:0030071">
    <property type="term" value="P:regulation of mitotic metaphase/anaphase transition"/>
    <property type="evidence" value="ECO:0007669"/>
    <property type="project" value="InterPro"/>
</dbReference>
<dbReference type="Pfam" id="PF05841">
    <property type="entry name" value="Apc15p"/>
    <property type="match status" value="1"/>
</dbReference>
<dbReference type="GO" id="GO:0005680">
    <property type="term" value="C:anaphase-promoting complex"/>
    <property type="evidence" value="ECO:0007669"/>
    <property type="project" value="InterPro"/>
</dbReference>
<name>A0AA35JL16_SACK1</name>
<evidence type="ECO:0000313" key="2">
    <source>
        <dbReference type="Proteomes" id="UP001162087"/>
    </source>
</evidence>